<name>A0ABQ2HV36_9PSEU</name>
<dbReference type="RefSeq" id="WP_189155183.1">
    <property type="nucleotide sequence ID" value="NZ_BMNC01000003.1"/>
</dbReference>
<keyword evidence="3" id="KW-1185">Reference proteome</keyword>
<dbReference type="Proteomes" id="UP000597656">
    <property type="component" value="Unassembled WGS sequence"/>
</dbReference>
<organism evidence="2 3">
    <name type="scientific">Lentzea pudingi</name>
    <dbReference type="NCBI Taxonomy" id="1789439"/>
    <lineage>
        <taxon>Bacteria</taxon>
        <taxon>Bacillati</taxon>
        <taxon>Actinomycetota</taxon>
        <taxon>Actinomycetes</taxon>
        <taxon>Pseudonocardiales</taxon>
        <taxon>Pseudonocardiaceae</taxon>
        <taxon>Lentzea</taxon>
    </lineage>
</organism>
<reference evidence="3" key="1">
    <citation type="journal article" date="2019" name="Int. J. Syst. Evol. Microbiol.">
        <title>The Global Catalogue of Microorganisms (GCM) 10K type strain sequencing project: providing services to taxonomists for standard genome sequencing and annotation.</title>
        <authorList>
            <consortium name="The Broad Institute Genomics Platform"/>
            <consortium name="The Broad Institute Genome Sequencing Center for Infectious Disease"/>
            <person name="Wu L."/>
            <person name="Ma J."/>
        </authorList>
    </citation>
    <scope>NUCLEOTIDE SEQUENCE [LARGE SCALE GENOMIC DNA]</scope>
    <source>
        <strain evidence="3">CGMCC 4.7319</strain>
    </source>
</reference>
<comment type="caution">
    <text evidence="2">The sequence shown here is derived from an EMBL/GenBank/DDBJ whole genome shotgun (WGS) entry which is preliminary data.</text>
</comment>
<evidence type="ECO:0000256" key="1">
    <source>
        <dbReference type="SAM" id="MobiDB-lite"/>
    </source>
</evidence>
<protein>
    <recommendedName>
        <fullName evidence="4">XRE family transcriptional regulator</fullName>
    </recommendedName>
</protein>
<evidence type="ECO:0000313" key="2">
    <source>
        <dbReference type="EMBL" id="GGM90248.1"/>
    </source>
</evidence>
<proteinExistence type="predicted"/>
<feature type="region of interest" description="Disordered" evidence="1">
    <location>
        <begin position="72"/>
        <end position="96"/>
    </location>
</feature>
<sequence>MTDSFAEAFRCARLRTGLSLERVHAKLADQGFSVSIATLSTWQRGRSQPEQPASLQAIPALERILAVAPGTLSSRLRSTRPRGRVGGAGGREPVSPLERALGDEYERYRSHVRLVSVKDLIRVGADRASTSVETTMVVRATRDDLQSVHHVVTADDVTRPPRVTIHTGHLGEVRTVPAAGCVVVEMRFGCTLARNETAIVHYEQEFDGSQASKPECTRRFVHPLNEWLLHVVFHPSARPEWCRSFFRADDDGAEQRVRRVGLDSFGSAHLLVSRVDPGIHGLAWDWPV</sequence>
<evidence type="ECO:0008006" key="4">
    <source>
        <dbReference type="Google" id="ProtNLM"/>
    </source>
</evidence>
<dbReference type="EMBL" id="BMNC01000003">
    <property type="protein sequence ID" value="GGM90248.1"/>
    <property type="molecule type" value="Genomic_DNA"/>
</dbReference>
<accession>A0ABQ2HV36</accession>
<evidence type="ECO:0000313" key="3">
    <source>
        <dbReference type="Proteomes" id="UP000597656"/>
    </source>
</evidence>
<gene>
    <name evidence="2" type="ORF">GCM10011609_28960</name>
</gene>